<dbReference type="RefSeq" id="WP_058929095.1">
    <property type="nucleotide sequence ID" value="NZ_CP013747.1"/>
</dbReference>
<evidence type="ECO:0000313" key="7">
    <source>
        <dbReference type="Proteomes" id="UP000065151"/>
    </source>
</evidence>
<feature type="binding site" evidence="4">
    <location>
        <position position="150"/>
    </location>
    <ligand>
        <name>a divalent metal cation</name>
        <dbReference type="ChEBI" id="CHEBI:60240"/>
    </ligand>
</feature>
<dbReference type="InterPro" id="IPR011042">
    <property type="entry name" value="6-blade_b-propeller_TolB-like"/>
</dbReference>
<dbReference type="KEGG" id="psul:AU252_00795"/>
<dbReference type="InterPro" id="IPR013658">
    <property type="entry name" value="SGL"/>
</dbReference>
<gene>
    <name evidence="6" type="ORF">AU252_00795</name>
</gene>
<evidence type="ECO:0000256" key="2">
    <source>
        <dbReference type="ARBA" id="ARBA00022801"/>
    </source>
</evidence>
<evidence type="ECO:0000259" key="5">
    <source>
        <dbReference type="Pfam" id="PF08450"/>
    </source>
</evidence>
<keyword evidence="4" id="KW-0479">Metal-binding</keyword>
<dbReference type="GO" id="GO:0046872">
    <property type="term" value="F:metal ion binding"/>
    <property type="evidence" value="ECO:0007669"/>
    <property type="project" value="UniProtKB-KW"/>
</dbReference>
<dbReference type="AlphaFoldDB" id="A0A0U3FLU6"/>
<dbReference type="GO" id="GO:0016787">
    <property type="term" value="F:hydrolase activity"/>
    <property type="evidence" value="ECO:0007669"/>
    <property type="project" value="UniProtKB-KW"/>
</dbReference>
<dbReference type="Pfam" id="PF08450">
    <property type="entry name" value="SGL"/>
    <property type="match status" value="1"/>
</dbReference>
<sequence>MTESRLNPVLGGWSFLEGIRWHDGRLWVSDFYTRTVICSNASGTQLETTLIPDQPSGLGWLPDGRLLVAGQLERKIFRVEPTGKVVVHADLSDLVSGHLNDMFVDQSGRAYVGEFGFDLHRGETPRPGNLIRVDTDGQATVAASDLWFPNGIVAADSGNTLIVAESMANRLTAFAVGEDGSLNGRSTWASYGPPPPTGDVATLLATTDVAPDGIAVDAEGAVWAADPSHNRVVRISRGGQITDEISTGDLGPYSCVLGGADGRTLYICASPSFLEHECRDTRNAVVLATEVEVAGW</sequence>
<feature type="binding site" evidence="4">
    <location>
        <position position="17"/>
    </location>
    <ligand>
        <name>a divalent metal cation</name>
        <dbReference type="ChEBI" id="CHEBI:60240"/>
    </ligand>
</feature>
<protein>
    <recommendedName>
        <fullName evidence="5">SMP-30/Gluconolactonase/LRE-like region domain-containing protein</fullName>
    </recommendedName>
</protein>
<feature type="domain" description="SMP-30/Gluconolactonase/LRE-like region" evidence="5">
    <location>
        <begin position="17"/>
        <end position="268"/>
    </location>
</feature>
<comment type="similarity">
    <text evidence="1">Belongs to the SMP-30/CGR1 family.</text>
</comment>
<organism evidence="6">
    <name type="scientific">Pseudarthrobacter sulfonivorans</name>
    <dbReference type="NCBI Taxonomy" id="121292"/>
    <lineage>
        <taxon>Bacteria</taxon>
        <taxon>Bacillati</taxon>
        <taxon>Actinomycetota</taxon>
        <taxon>Actinomycetes</taxon>
        <taxon>Micrococcales</taxon>
        <taxon>Micrococcaceae</taxon>
        <taxon>Pseudarthrobacter</taxon>
    </lineage>
</organism>
<keyword evidence="2" id="KW-0378">Hydrolase</keyword>
<name>A0A0U3FLU6_9MICC</name>
<dbReference type="STRING" id="121292.AU252_00795"/>
<comment type="cofactor">
    <cofactor evidence="4">
        <name>Zn(2+)</name>
        <dbReference type="ChEBI" id="CHEBI:29105"/>
    </cofactor>
    <text evidence="4">Binds 1 divalent metal cation per subunit.</text>
</comment>
<dbReference type="InterPro" id="IPR051262">
    <property type="entry name" value="SMP-30/CGR1_Lactonase"/>
</dbReference>
<evidence type="ECO:0000256" key="3">
    <source>
        <dbReference type="PIRSR" id="PIRSR605511-1"/>
    </source>
</evidence>
<dbReference type="Gene3D" id="2.120.10.30">
    <property type="entry name" value="TolB, C-terminal domain"/>
    <property type="match status" value="1"/>
</dbReference>
<feature type="binding site" evidence="4">
    <location>
        <position position="212"/>
    </location>
    <ligand>
        <name>a divalent metal cation</name>
        <dbReference type="ChEBI" id="CHEBI:60240"/>
    </ligand>
</feature>
<accession>A0A0U3FLU6</accession>
<proteinExistence type="inferred from homology"/>
<dbReference type="SUPFAM" id="SSF63829">
    <property type="entry name" value="Calcium-dependent phosphotriesterase"/>
    <property type="match status" value="1"/>
</dbReference>
<feature type="active site" description="Proton donor/acceptor" evidence="3">
    <location>
        <position position="212"/>
    </location>
</feature>
<evidence type="ECO:0000313" key="6">
    <source>
        <dbReference type="EMBL" id="ALV39879.1"/>
    </source>
</evidence>
<evidence type="ECO:0000256" key="1">
    <source>
        <dbReference type="ARBA" id="ARBA00008853"/>
    </source>
</evidence>
<evidence type="ECO:0000256" key="4">
    <source>
        <dbReference type="PIRSR" id="PIRSR605511-2"/>
    </source>
</evidence>
<dbReference type="InterPro" id="IPR005511">
    <property type="entry name" value="SMP-30"/>
</dbReference>
<feature type="binding site" evidence="4">
    <location>
        <position position="100"/>
    </location>
    <ligand>
        <name>substrate</name>
    </ligand>
</feature>
<dbReference type="PANTHER" id="PTHR47572:SF4">
    <property type="entry name" value="LACTONASE DRP35"/>
    <property type="match status" value="1"/>
</dbReference>
<keyword evidence="4" id="KW-0862">Zinc</keyword>
<dbReference type="EMBL" id="CP013747">
    <property type="protein sequence ID" value="ALV39879.1"/>
    <property type="molecule type" value="Genomic_DNA"/>
</dbReference>
<dbReference type="PANTHER" id="PTHR47572">
    <property type="entry name" value="LIPOPROTEIN-RELATED"/>
    <property type="match status" value="1"/>
</dbReference>
<dbReference type="Proteomes" id="UP000065151">
    <property type="component" value="Chromosome"/>
</dbReference>
<dbReference type="PRINTS" id="PR01790">
    <property type="entry name" value="SMP30FAMILY"/>
</dbReference>
<reference evidence="6 7" key="1">
    <citation type="submission" date="2015-12" db="EMBL/GenBank/DDBJ databases">
        <authorList>
            <person name="Shamseldin A."/>
            <person name="Moawad H."/>
            <person name="Abd El-Rahim W.M."/>
            <person name="Sadowsky M.J."/>
        </authorList>
    </citation>
    <scope>NUCLEOTIDE SEQUENCE [LARGE SCALE GENOMIC DNA]</scope>
    <source>
        <strain evidence="6 7">Ar51</strain>
    </source>
</reference>
<feature type="binding site" evidence="4">
    <location>
        <position position="118"/>
    </location>
    <ligand>
        <name>substrate</name>
    </ligand>
</feature>